<comment type="caution">
    <text evidence="2">The sequence shown here is derived from an EMBL/GenBank/DDBJ whole genome shotgun (WGS) entry which is preliminary data.</text>
</comment>
<proteinExistence type="predicted"/>
<protein>
    <submittedName>
        <fullName evidence="2">Uncharacterized protein</fullName>
    </submittedName>
</protein>
<reference evidence="2 3" key="1">
    <citation type="submission" date="2024-01" db="EMBL/GenBank/DDBJ databases">
        <title>The genomes of 5 underutilized Papilionoideae crops provide insights into root nodulation and disease resistanc.</title>
        <authorList>
            <person name="Jiang F."/>
        </authorList>
    </citation>
    <scope>NUCLEOTIDE SEQUENCE [LARGE SCALE GENOMIC DNA]</scope>
    <source>
        <strain evidence="2">LVBAO_FW01</strain>
        <tissue evidence="2">Leaves</tissue>
    </source>
</reference>
<sequence length="86" mass="9591">MEMYSNACRSTHSTAKGMAEEAALAIVEKEKAKSKAAIEAAKSQKRINAEMKALREAEEKRKAVDALLNQDVRGIKSYKLWPQLIL</sequence>
<evidence type="ECO:0000256" key="1">
    <source>
        <dbReference type="SAM" id="Coils"/>
    </source>
</evidence>
<accession>A0AAN9LL17</accession>
<name>A0AAN9LL17_CANGL</name>
<evidence type="ECO:0000313" key="3">
    <source>
        <dbReference type="Proteomes" id="UP001367508"/>
    </source>
</evidence>
<gene>
    <name evidence="2" type="ORF">VNO77_18574</name>
</gene>
<dbReference type="EMBL" id="JAYMYQ010000004">
    <property type="protein sequence ID" value="KAK7337980.1"/>
    <property type="molecule type" value="Genomic_DNA"/>
</dbReference>
<keyword evidence="1" id="KW-0175">Coiled coil</keyword>
<feature type="coiled-coil region" evidence="1">
    <location>
        <begin position="24"/>
        <end position="60"/>
    </location>
</feature>
<organism evidence="2 3">
    <name type="scientific">Canavalia gladiata</name>
    <name type="common">Sword bean</name>
    <name type="synonym">Dolichos gladiatus</name>
    <dbReference type="NCBI Taxonomy" id="3824"/>
    <lineage>
        <taxon>Eukaryota</taxon>
        <taxon>Viridiplantae</taxon>
        <taxon>Streptophyta</taxon>
        <taxon>Embryophyta</taxon>
        <taxon>Tracheophyta</taxon>
        <taxon>Spermatophyta</taxon>
        <taxon>Magnoliopsida</taxon>
        <taxon>eudicotyledons</taxon>
        <taxon>Gunneridae</taxon>
        <taxon>Pentapetalae</taxon>
        <taxon>rosids</taxon>
        <taxon>fabids</taxon>
        <taxon>Fabales</taxon>
        <taxon>Fabaceae</taxon>
        <taxon>Papilionoideae</taxon>
        <taxon>50 kb inversion clade</taxon>
        <taxon>NPAAA clade</taxon>
        <taxon>indigoferoid/millettioid clade</taxon>
        <taxon>Phaseoleae</taxon>
        <taxon>Canavalia</taxon>
    </lineage>
</organism>
<evidence type="ECO:0000313" key="2">
    <source>
        <dbReference type="EMBL" id="KAK7337980.1"/>
    </source>
</evidence>
<keyword evidence="3" id="KW-1185">Reference proteome</keyword>
<dbReference type="Proteomes" id="UP001367508">
    <property type="component" value="Unassembled WGS sequence"/>
</dbReference>
<dbReference type="AlphaFoldDB" id="A0AAN9LL17"/>